<dbReference type="Proteomes" id="UP000678393">
    <property type="component" value="Unassembled WGS sequence"/>
</dbReference>
<feature type="compositionally biased region" description="Polar residues" evidence="5">
    <location>
        <begin position="339"/>
        <end position="353"/>
    </location>
</feature>
<dbReference type="Gene3D" id="1.20.1070.10">
    <property type="entry name" value="Rhodopsin 7-helix transmembrane proteins"/>
    <property type="match status" value="1"/>
</dbReference>
<feature type="transmembrane region" description="Helical" evidence="6">
    <location>
        <begin position="219"/>
        <end position="237"/>
    </location>
</feature>
<dbReference type="InterPro" id="IPR017452">
    <property type="entry name" value="GPCR_Rhodpsn_7TM"/>
</dbReference>
<feature type="transmembrane region" description="Helical" evidence="6">
    <location>
        <begin position="301"/>
        <end position="321"/>
    </location>
</feature>
<evidence type="ECO:0000256" key="5">
    <source>
        <dbReference type="SAM" id="MobiDB-lite"/>
    </source>
</evidence>
<dbReference type="CDD" id="cd14978">
    <property type="entry name" value="7tmA_FMRFamide_R-like"/>
    <property type="match status" value="1"/>
</dbReference>
<sequence length="483" mass="54468">MSLNVDLAGTYLEIDQLSTPMSPNVTQVNGHLGRCDTNGTNEYEAFYNMAQFVSGLIIYPILCITGILGNTLSLIVLSHKDMATSTNIYLLGKLSMWVMYGLILVCVAIYKPCINATSFLYPQVSVCVTAWLTVAVSMDRYISVCYPSTSKTLCTIPKARTVVVSVFFIMILISIPSGFRYRLQTFNDTHNNVTCMELVVTELGRNKEFMLPYTWIHNFLRGIIPVFILVFLNARIINVLRKERVKGKKFSSRNRITLMLIAMVVVFIVCITPDAIMSTFFGKGYVEEDFLVKGIREITDSLVALNSAINFILYCSLSILFRNTFMRVFFGRRYVKMGGNSSRQVSRDGTTTHSLKRIGRNSERKRKSSCEKYPRSRQKNSISQIDFCYFEGNSDENSPKSEVITNGYNKSSAEGKLSNLVYEDNSNSAHLPLVTERNANDSRMTFSVYTGPIDMVKFPWETNDSKARVSVSQESAESEGIQL</sequence>
<feature type="transmembrane region" description="Helical" evidence="6">
    <location>
        <begin position="159"/>
        <end position="179"/>
    </location>
</feature>
<evidence type="ECO:0000313" key="8">
    <source>
        <dbReference type="EMBL" id="CAG5129414.1"/>
    </source>
</evidence>
<dbReference type="EMBL" id="CAJHNH020003484">
    <property type="protein sequence ID" value="CAG5129414.1"/>
    <property type="molecule type" value="Genomic_DNA"/>
</dbReference>
<evidence type="ECO:0000256" key="6">
    <source>
        <dbReference type="SAM" id="Phobius"/>
    </source>
</evidence>
<protein>
    <recommendedName>
        <fullName evidence="7">G-protein coupled receptors family 1 profile domain-containing protein</fullName>
    </recommendedName>
</protein>
<evidence type="ECO:0000256" key="2">
    <source>
        <dbReference type="ARBA" id="ARBA00022692"/>
    </source>
</evidence>
<dbReference type="AlphaFoldDB" id="A0A8S3ZIL5"/>
<evidence type="ECO:0000256" key="4">
    <source>
        <dbReference type="ARBA" id="ARBA00023136"/>
    </source>
</evidence>
<dbReference type="OrthoDB" id="10011262at2759"/>
<keyword evidence="4 6" id="KW-0472">Membrane</keyword>
<dbReference type="PROSITE" id="PS50262">
    <property type="entry name" value="G_PROTEIN_RECEP_F1_2"/>
    <property type="match status" value="1"/>
</dbReference>
<feature type="transmembrane region" description="Helical" evidence="6">
    <location>
        <begin position="89"/>
        <end position="110"/>
    </location>
</feature>
<comment type="caution">
    <text evidence="8">The sequence shown here is derived from an EMBL/GenBank/DDBJ whole genome shotgun (WGS) entry which is preliminary data.</text>
</comment>
<dbReference type="GO" id="GO:0016020">
    <property type="term" value="C:membrane"/>
    <property type="evidence" value="ECO:0007669"/>
    <property type="project" value="UniProtKB-SubCell"/>
</dbReference>
<keyword evidence="3 6" id="KW-1133">Transmembrane helix</keyword>
<feature type="domain" description="G-protein coupled receptors family 1 profile" evidence="7">
    <location>
        <begin position="128"/>
        <end position="314"/>
    </location>
</feature>
<organism evidence="8 9">
    <name type="scientific">Candidula unifasciata</name>
    <dbReference type="NCBI Taxonomy" id="100452"/>
    <lineage>
        <taxon>Eukaryota</taxon>
        <taxon>Metazoa</taxon>
        <taxon>Spiralia</taxon>
        <taxon>Lophotrochozoa</taxon>
        <taxon>Mollusca</taxon>
        <taxon>Gastropoda</taxon>
        <taxon>Heterobranchia</taxon>
        <taxon>Euthyneura</taxon>
        <taxon>Panpulmonata</taxon>
        <taxon>Eupulmonata</taxon>
        <taxon>Stylommatophora</taxon>
        <taxon>Helicina</taxon>
        <taxon>Helicoidea</taxon>
        <taxon>Geomitridae</taxon>
        <taxon>Candidula</taxon>
    </lineage>
</organism>
<accession>A0A8S3ZIL5</accession>
<evidence type="ECO:0000256" key="1">
    <source>
        <dbReference type="ARBA" id="ARBA00004370"/>
    </source>
</evidence>
<feature type="transmembrane region" description="Helical" evidence="6">
    <location>
        <begin position="116"/>
        <end position="138"/>
    </location>
</feature>
<feature type="region of interest" description="Disordered" evidence="5">
    <location>
        <begin position="339"/>
        <end position="378"/>
    </location>
</feature>
<keyword evidence="9" id="KW-1185">Reference proteome</keyword>
<dbReference type="PRINTS" id="PR00237">
    <property type="entry name" value="GPCRRHODOPSN"/>
</dbReference>
<dbReference type="SUPFAM" id="SSF81321">
    <property type="entry name" value="Family A G protein-coupled receptor-like"/>
    <property type="match status" value="1"/>
</dbReference>
<gene>
    <name evidence="8" type="ORF">CUNI_LOCUS14972</name>
</gene>
<proteinExistence type="predicted"/>
<evidence type="ECO:0000259" key="7">
    <source>
        <dbReference type="PROSITE" id="PS50262"/>
    </source>
</evidence>
<dbReference type="GO" id="GO:0004930">
    <property type="term" value="F:G protein-coupled receptor activity"/>
    <property type="evidence" value="ECO:0007669"/>
    <property type="project" value="InterPro"/>
</dbReference>
<dbReference type="InterPro" id="IPR052954">
    <property type="entry name" value="GPCR-Ligand_Int"/>
</dbReference>
<evidence type="ECO:0000256" key="3">
    <source>
        <dbReference type="ARBA" id="ARBA00022989"/>
    </source>
</evidence>
<comment type="subcellular location">
    <subcellularLocation>
        <location evidence="1">Membrane</location>
    </subcellularLocation>
</comment>
<reference evidence="8" key="1">
    <citation type="submission" date="2021-04" db="EMBL/GenBank/DDBJ databases">
        <authorList>
            <consortium name="Molecular Ecology Group"/>
        </authorList>
    </citation>
    <scope>NUCLEOTIDE SEQUENCE</scope>
</reference>
<keyword evidence="2 6" id="KW-0812">Transmembrane</keyword>
<dbReference type="PANTHER" id="PTHR46641:SF2">
    <property type="entry name" value="FMRFAMIDE RECEPTOR"/>
    <property type="match status" value="1"/>
</dbReference>
<feature type="compositionally biased region" description="Basic residues" evidence="5">
    <location>
        <begin position="354"/>
        <end position="367"/>
    </location>
</feature>
<dbReference type="InterPro" id="IPR000276">
    <property type="entry name" value="GPCR_Rhodpsn"/>
</dbReference>
<feature type="transmembrane region" description="Helical" evidence="6">
    <location>
        <begin position="56"/>
        <end position="77"/>
    </location>
</feature>
<dbReference type="Pfam" id="PF00001">
    <property type="entry name" value="7tm_1"/>
    <property type="match status" value="1"/>
</dbReference>
<dbReference type="PANTHER" id="PTHR46641">
    <property type="entry name" value="FMRFAMIDE RECEPTOR-RELATED"/>
    <property type="match status" value="1"/>
</dbReference>
<feature type="transmembrane region" description="Helical" evidence="6">
    <location>
        <begin position="258"/>
        <end position="281"/>
    </location>
</feature>
<evidence type="ECO:0000313" key="9">
    <source>
        <dbReference type="Proteomes" id="UP000678393"/>
    </source>
</evidence>
<name>A0A8S3ZIL5_9EUPU</name>